<dbReference type="STRING" id="1121301.SAMN02745912_00507"/>
<dbReference type="InterPro" id="IPR029046">
    <property type="entry name" value="LolA/LolB/LppX"/>
</dbReference>
<dbReference type="PANTHER" id="PTHR37507:SF2">
    <property type="entry name" value="SPORULATION PROTEIN YDCC"/>
    <property type="match status" value="1"/>
</dbReference>
<protein>
    <submittedName>
        <fullName evidence="1">Outer membrane lipoprotein-sorting protein</fullName>
    </submittedName>
</protein>
<evidence type="ECO:0000313" key="2">
    <source>
        <dbReference type="Proteomes" id="UP000184465"/>
    </source>
</evidence>
<dbReference type="PANTHER" id="PTHR37507">
    <property type="entry name" value="SPORULATION PROTEIN YDCC"/>
    <property type="match status" value="1"/>
</dbReference>
<keyword evidence="2" id="KW-1185">Reference proteome</keyword>
<gene>
    <name evidence="1" type="ORF">SAMN02745912_00507</name>
</gene>
<dbReference type="InterPro" id="IPR052944">
    <property type="entry name" value="Sporulation_related"/>
</dbReference>
<dbReference type="AlphaFoldDB" id="A0A1M6KRY8"/>
<sequence>MTIILNLNLNLKMRYHTPVFLEEVSLNNKLFITIIFIILLFAGCSEKTDEELFYEAQKKIVSLDTYTCTANITVYGNKNPQKYTARHWFAAPDKYRIEIENPESLKGKTTIYNGKRAWICHPRIGQDWLMENFSSSREQKIFIGYFIHNFINTETAKVNRKIIDDKEYILLQTDIPGNHPYFNKEILWFDIKKYYPVMLQVLDVNNKVRIDVKYLNFRYNEDIDDKIFTIE</sequence>
<accession>A0A1M6KRY8</accession>
<dbReference type="Proteomes" id="UP000184465">
    <property type="component" value="Unassembled WGS sequence"/>
</dbReference>
<dbReference type="SUPFAM" id="SSF89392">
    <property type="entry name" value="Prokaryotic lipoproteins and lipoprotein localization factors"/>
    <property type="match status" value="1"/>
</dbReference>
<dbReference type="EMBL" id="FRAG01000004">
    <property type="protein sequence ID" value="SHJ61733.1"/>
    <property type="molecule type" value="Genomic_DNA"/>
</dbReference>
<name>A0A1M6KRY8_PARC5</name>
<evidence type="ECO:0000313" key="1">
    <source>
        <dbReference type="EMBL" id="SHJ61733.1"/>
    </source>
</evidence>
<organism evidence="1 2">
    <name type="scientific">Paramaledivibacter caminithermalis (strain DSM 15212 / CIP 107654 / DViRD3)</name>
    <name type="common">Clostridium caminithermale</name>
    <dbReference type="NCBI Taxonomy" id="1121301"/>
    <lineage>
        <taxon>Bacteria</taxon>
        <taxon>Bacillati</taxon>
        <taxon>Bacillota</taxon>
        <taxon>Clostridia</taxon>
        <taxon>Peptostreptococcales</taxon>
        <taxon>Caminicellaceae</taxon>
        <taxon>Paramaledivibacter</taxon>
    </lineage>
</organism>
<dbReference type="Gene3D" id="2.50.20.10">
    <property type="entry name" value="Lipoprotein localisation LolA/LolB/LppX"/>
    <property type="match status" value="1"/>
</dbReference>
<keyword evidence="1" id="KW-0449">Lipoprotein</keyword>
<reference evidence="2" key="1">
    <citation type="submission" date="2016-11" db="EMBL/GenBank/DDBJ databases">
        <authorList>
            <person name="Varghese N."/>
            <person name="Submissions S."/>
        </authorList>
    </citation>
    <scope>NUCLEOTIDE SEQUENCE [LARGE SCALE GENOMIC DNA]</scope>
    <source>
        <strain evidence="2">DSM 15212 / CIP 107654 / DViRD3</strain>
    </source>
</reference>
<proteinExistence type="predicted"/>